<name>A0AAJ3CFB8_XANCA</name>
<dbReference type="AlphaFoldDB" id="A0AAJ3CFB8"/>
<dbReference type="Proteomes" id="UP001297361">
    <property type="component" value="Unassembled WGS sequence"/>
</dbReference>
<accession>A0AAJ3CFB8</accession>
<protein>
    <submittedName>
        <fullName evidence="1">Uncharacterized protein</fullName>
    </submittedName>
</protein>
<dbReference type="RefSeq" id="WP_042595989.1">
    <property type="nucleotide sequence ID" value="NZ_JAJFNJ020000003.1"/>
</dbReference>
<sequence length="97" mass="10601">MEQLSEQWMAAVADALSDLQAARVAQGAVLEAMLASHPDPALLTRCWDRLSSSLVATVAQSKASSATAKPIELYTLEQLAAWNERIERCFPQAREQS</sequence>
<reference evidence="1" key="2">
    <citation type="submission" date="2024-01" db="EMBL/GenBank/DDBJ databases">
        <title>Long-read genome sequencing of X. campestris pv. papavericola.</title>
        <authorList>
            <person name="Hussain R.M.F."/>
            <person name="Greer S."/>
            <person name="Harrison J."/>
            <person name="Grant M."/>
            <person name="Vicente J."/>
            <person name="Studholme D.J."/>
        </authorList>
    </citation>
    <scope>NUCLEOTIDE SEQUENCE</scope>
    <source>
        <strain evidence="1">NCPPB 2970</strain>
    </source>
</reference>
<proteinExistence type="predicted"/>
<gene>
    <name evidence="1" type="ORF">LLE72_019190</name>
</gene>
<evidence type="ECO:0000313" key="2">
    <source>
        <dbReference type="Proteomes" id="UP001297361"/>
    </source>
</evidence>
<dbReference type="EMBL" id="JAJFNJ020000003">
    <property type="protein sequence ID" value="MEC3889818.1"/>
    <property type="molecule type" value="Genomic_DNA"/>
</dbReference>
<evidence type="ECO:0000313" key="1">
    <source>
        <dbReference type="EMBL" id="MEC3889818.1"/>
    </source>
</evidence>
<reference evidence="1" key="1">
    <citation type="submission" date="2021-10" db="EMBL/GenBank/DDBJ databases">
        <authorList>
            <person name="Hussein R."/>
            <person name="Harrison J."/>
            <person name="Studholme D.J."/>
            <person name="Vicente J."/>
            <person name="Grant M."/>
        </authorList>
    </citation>
    <scope>NUCLEOTIDE SEQUENCE</scope>
    <source>
        <strain evidence="1">NCPPB 2970</strain>
    </source>
</reference>
<organism evidence="1 2">
    <name type="scientific">Xanthomonas campestris pv. papavericola</name>
    <dbReference type="NCBI Taxonomy" id="487881"/>
    <lineage>
        <taxon>Bacteria</taxon>
        <taxon>Pseudomonadati</taxon>
        <taxon>Pseudomonadota</taxon>
        <taxon>Gammaproteobacteria</taxon>
        <taxon>Lysobacterales</taxon>
        <taxon>Lysobacteraceae</taxon>
        <taxon>Xanthomonas</taxon>
    </lineage>
</organism>
<comment type="caution">
    <text evidence="1">The sequence shown here is derived from an EMBL/GenBank/DDBJ whole genome shotgun (WGS) entry which is preliminary data.</text>
</comment>